<comment type="caution">
    <text evidence="7">The sequence shown here is derived from an EMBL/GenBank/DDBJ whole genome shotgun (WGS) entry which is preliminary data.</text>
</comment>
<feature type="signal peptide" evidence="5">
    <location>
        <begin position="1"/>
        <end position="22"/>
    </location>
</feature>
<evidence type="ECO:0000256" key="1">
    <source>
        <dbReference type="ARBA" id="ARBA00004196"/>
    </source>
</evidence>
<evidence type="ECO:0000256" key="2">
    <source>
        <dbReference type="ARBA" id="ARBA00010333"/>
    </source>
</evidence>
<dbReference type="CDD" id="cd01004">
    <property type="entry name" value="PBP2_MidA_like"/>
    <property type="match status" value="1"/>
</dbReference>
<sequence>MKLGRRGAALTGALLLTAAALAGCSSSDDSDDAARALRNELPQQIRDSGKLTVGTDAPFAPMEFDENGKLVGFDVDVLNAVADDLGLTTDFRQTPFPALLSSVADGSNDVAARGLFDTVARQKQVDMVTYFSAGTQWARKAGTDVDPNDACGMKVGAETATTQFLIELPAKSDACTDTGKKAIEVVGFDSLDAALTALRAGDINAVSADSPAILWEVKKDPDALSTADAPFDTQPYAFAVAKGSALGPVLQQSIQRLIDDGEIKRIAEKWGLADGLIQTSLLNGAMN</sequence>
<dbReference type="RefSeq" id="WP_345313684.1">
    <property type="nucleotide sequence ID" value="NZ_BAABIE010000011.1"/>
</dbReference>
<dbReference type="PANTHER" id="PTHR35936:SF17">
    <property type="entry name" value="ARGININE-BINDING EXTRACELLULAR PROTEIN ARTP"/>
    <property type="match status" value="1"/>
</dbReference>
<evidence type="ECO:0000259" key="6">
    <source>
        <dbReference type="SMART" id="SM00062"/>
    </source>
</evidence>
<proteinExistence type="inferred from homology"/>
<reference evidence="8" key="1">
    <citation type="journal article" date="2019" name="Int. J. Syst. Evol. Microbiol.">
        <title>The Global Catalogue of Microorganisms (GCM) 10K type strain sequencing project: providing services to taxonomists for standard genome sequencing and annotation.</title>
        <authorList>
            <consortium name="The Broad Institute Genomics Platform"/>
            <consortium name="The Broad Institute Genome Sequencing Center for Infectious Disease"/>
            <person name="Wu L."/>
            <person name="Ma J."/>
        </authorList>
    </citation>
    <scope>NUCLEOTIDE SEQUENCE [LARGE SCALE GENOMIC DNA]</scope>
    <source>
        <strain evidence="8">JCM 18077</strain>
    </source>
</reference>
<feature type="chain" id="PRO_5047005661" evidence="5">
    <location>
        <begin position="23"/>
        <end position="287"/>
    </location>
</feature>
<evidence type="ECO:0000256" key="4">
    <source>
        <dbReference type="RuleBase" id="RU003744"/>
    </source>
</evidence>
<dbReference type="EMBL" id="BAABIE010000011">
    <property type="protein sequence ID" value="GAA4752350.1"/>
    <property type="molecule type" value="Genomic_DNA"/>
</dbReference>
<dbReference type="InterPro" id="IPR018313">
    <property type="entry name" value="SBP_3_CS"/>
</dbReference>
<dbReference type="Proteomes" id="UP001500822">
    <property type="component" value="Unassembled WGS sequence"/>
</dbReference>
<evidence type="ECO:0000256" key="3">
    <source>
        <dbReference type="ARBA" id="ARBA00022729"/>
    </source>
</evidence>
<gene>
    <name evidence="7" type="ORF">GCM10023217_24120</name>
</gene>
<organism evidence="7 8">
    <name type="scientific">Gordonia alkaliphila</name>
    <dbReference type="NCBI Taxonomy" id="1053547"/>
    <lineage>
        <taxon>Bacteria</taxon>
        <taxon>Bacillati</taxon>
        <taxon>Actinomycetota</taxon>
        <taxon>Actinomycetes</taxon>
        <taxon>Mycobacteriales</taxon>
        <taxon>Gordoniaceae</taxon>
        <taxon>Gordonia</taxon>
    </lineage>
</organism>
<dbReference type="SUPFAM" id="SSF53850">
    <property type="entry name" value="Periplasmic binding protein-like II"/>
    <property type="match status" value="1"/>
</dbReference>
<accession>A0ABP8ZBW9</accession>
<dbReference type="InterPro" id="IPR001638">
    <property type="entry name" value="Solute-binding_3/MltF_N"/>
</dbReference>
<comment type="subcellular location">
    <subcellularLocation>
        <location evidence="1">Cell envelope</location>
    </subcellularLocation>
</comment>
<feature type="domain" description="Solute-binding protein family 3/N-terminal" evidence="6">
    <location>
        <begin position="50"/>
        <end position="274"/>
    </location>
</feature>
<dbReference type="PANTHER" id="PTHR35936">
    <property type="entry name" value="MEMBRANE-BOUND LYTIC MUREIN TRANSGLYCOSYLASE F"/>
    <property type="match status" value="1"/>
</dbReference>
<comment type="similarity">
    <text evidence="2 4">Belongs to the bacterial solute-binding protein 3 family.</text>
</comment>
<dbReference type="Pfam" id="PF00497">
    <property type="entry name" value="SBP_bac_3"/>
    <property type="match status" value="1"/>
</dbReference>
<name>A0ABP8ZBW9_9ACTN</name>
<evidence type="ECO:0000313" key="8">
    <source>
        <dbReference type="Proteomes" id="UP001500822"/>
    </source>
</evidence>
<dbReference type="PROSITE" id="PS51257">
    <property type="entry name" value="PROKAR_LIPOPROTEIN"/>
    <property type="match status" value="1"/>
</dbReference>
<protein>
    <submittedName>
        <fullName evidence="7">ABC transporter substrate-binding protein</fullName>
    </submittedName>
</protein>
<dbReference type="PROSITE" id="PS01039">
    <property type="entry name" value="SBP_BACTERIAL_3"/>
    <property type="match status" value="1"/>
</dbReference>
<keyword evidence="3 5" id="KW-0732">Signal</keyword>
<evidence type="ECO:0000313" key="7">
    <source>
        <dbReference type="EMBL" id="GAA4752350.1"/>
    </source>
</evidence>
<keyword evidence="8" id="KW-1185">Reference proteome</keyword>
<dbReference type="SMART" id="SM00062">
    <property type="entry name" value="PBPb"/>
    <property type="match status" value="1"/>
</dbReference>
<dbReference type="Gene3D" id="3.40.190.10">
    <property type="entry name" value="Periplasmic binding protein-like II"/>
    <property type="match status" value="2"/>
</dbReference>
<evidence type="ECO:0000256" key="5">
    <source>
        <dbReference type="SAM" id="SignalP"/>
    </source>
</evidence>